<dbReference type="Pfam" id="PF00436">
    <property type="entry name" value="SSB"/>
    <property type="match status" value="1"/>
</dbReference>
<name>A0A7X3MIY6_9FIRM</name>
<reference evidence="3 4" key="1">
    <citation type="submission" date="2019-12" db="EMBL/GenBank/DDBJ databases">
        <title>Sporaefaciens musculi gen. nov., sp. nov., a novel bacterium isolated from the caecum of an obese mouse.</title>
        <authorList>
            <person name="Rasmussen T.S."/>
            <person name="Streidl T."/>
            <person name="Hitch T.C.A."/>
            <person name="Wortmann E."/>
            <person name="Deptula P."/>
            <person name="Hansen M."/>
            <person name="Nielsen D.S."/>
            <person name="Clavel T."/>
            <person name="Vogensen F.K."/>
        </authorList>
    </citation>
    <scope>NUCLEOTIDE SEQUENCE [LARGE SCALE GENOMIC DNA]</scope>
    <source>
        <strain evidence="3 4">WCA-9-b2</strain>
    </source>
</reference>
<comment type="caution">
    <text evidence="3">The sequence shown here is derived from an EMBL/GenBank/DDBJ whole genome shotgun (WGS) entry which is preliminary data.</text>
</comment>
<evidence type="ECO:0000256" key="2">
    <source>
        <dbReference type="PROSITE-ProRule" id="PRU00252"/>
    </source>
</evidence>
<dbReference type="NCBIfam" id="NF004476">
    <property type="entry name" value="PRK05813.1"/>
    <property type="match status" value="1"/>
</dbReference>
<keyword evidence="4" id="KW-1185">Reference proteome</keyword>
<dbReference type="GO" id="GO:0003697">
    <property type="term" value="F:single-stranded DNA binding"/>
    <property type="evidence" value="ECO:0007669"/>
    <property type="project" value="InterPro"/>
</dbReference>
<dbReference type="InterPro" id="IPR000424">
    <property type="entry name" value="Primosome_PriB/ssb"/>
</dbReference>
<sequence>MSVEFIESNQVSIMGDIVSPFVFKCETHGTKFYKAKVNVRRNSGEIDILPLVISDESVDMSQEYTGQFVLINGQYRSYNQQDGDKRRLKLFIFGQGVELIGKEPDTAAANHIFLDGYICKEPLYRETPLGRRITDILLAVNRPYGESDYIPCICWGKGAELAAGLEVGAHVQIVGRIQSREYMKKLTETEAEKRIAYEVSVKSILLVNEEENTKK</sequence>
<dbReference type="Proteomes" id="UP000460412">
    <property type="component" value="Unassembled WGS sequence"/>
</dbReference>
<dbReference type="AlphaFoldDB" id="A0A7X3MIY6"/>
<dbReference type="InterPro" id="IPR012340">
    <property type="entry name" value="NA-bd_OB-fold"/>
</dbReference>
<evidence type="ECO:0000313" key="4">
    <source>
        <dbReference type="Proteomes" id="UP000460412"/>
    </source>
</evidence>
<proteinExistence type="predicted"/>
<dbReference type="PROSITE" id="PS50935">
    <property type="entry name" value="SSB"/>
    <property type="match status" value="1"/>
</dbReference>
<dbReference type="RefSeq" id="WP_159752457.1">
    <property type="nucleotide sequence ID" value="NZ_CASSPE010000243.1"/>
</dbReference>
<accession>A0A7X3MIY6</accession>
<dbReference type="Gene3D" id="2.40.50.140">
    <property type="entry name" value="Nucleic acid-binding proteins"/>
    <property type="match status" value="2"/>
</dbReference>
<keyword evidence="1 2" id="KW-0238">DNA-binding</keyword>
<organism evidence="3 4">
    <name type="scientific">Sporofaciens musculi</name>
    <dbReference type="NCBI Taxonomy" id="2681861"/>
    <lineage>
        <taxon>Bacteria</taxon>
        <taxon>Bacillati</taxon>
        <taxon>Bacillota</taxon>
        <taxon>Clostridia</taxon>
        <taxon>Lachnospirales</taxon>
        <taxon>Lachnospiraceae</taxon>
        <taxon>Sporofaciens</taxon>
    </lineage>
</organism>
<evidence type="ECO:0000313" key="3">
    <source>
        <dbReference type="EMBL" id="MXP77268.1"/>
    </source>
</evidence>
<protein>
    <submittedName>
        <fullName evidence="3">Single-stranded DNA-binding protein</fullName>
    </submittedName>
</protein>
<gene>
    <name evidence="3" type="ORF">GN277_18360</name>
</gene>
<evidence type="ECO:0000256" key="1">
    <source>
        <dbReference type="ARBA" id="ARBA00023125"/>
    </source>
</evidence>
<dbReference type="EMBL" id="WUQX01000001">
    <property type="protein sequence ID" value="MXP77268.1"/>
    <property type="molecule type" value="Genomic_DNA"/>
</dbReference>
<dbReference type="SUPFAM" id="SSF50249">
    <property type="entry name" value="Nucleic acid-binding proteins"/>
    <property type="match status" value="1"/>
</dbReference>